<evidence type="ECO:0000313" key="2">
    <source>
        <dbReference type="EMBL" id="KKL26786.1"/>
    </source>
</evidence>
<dbReference type="AlphaFoldDB" id="A0A0F9EAB7"/>
<sequence>MLYLLSQFETPVHMKNLKFLLSLFLIGLLSCQEVAEDPNTLSKREQKEGWTLLFDGKSLDQWRSYLKDDISGWIVEDGTMKALGLGGDEGGDIITRKQFENFELSLEWKIGDAGNSGILYMVKEDTGFHQVYWTGPEYQLIDEIGFPQELQDWQMTGANYAMHPAQNPEVKPAGEWNTSKIVKSGADVQHWLNGKKVVEYQLWTEDWEAKVSDGKWSTFPNYGRFKKGHISLQDHGSLAWFRNIKIREL</sequence>
<gene>
    <name evidence="2" type="ORF">LCGC14_2391750</name>
</gene>
<proteinExistence type="predicted"/>
<feature type="domain" description="3-keto-alpha-glucoside-1,2-lyase/3-keto-2-hydroxy-glucal hydratase" evidence="1">
    <location>
        <begin position="49"/>
        <end position="247"/>
    </location>
</feature>
<evidence type="ECO:0000259" key="1">
    <source>
        <dbReference type="Pfam" id="PF06439"/>
    </source>
</evidence>
<name>A0A0F9EAB7_9ZZZZ</name>
<protein>
    <recommendedName>
        <fullName evidence="1">3-keto-alpha-glucoside-1,2-lyase/3-keto-2-hydroxy-glucal hydratase domain-containing protein</fullName>
    </recommendedName>
</protein>
<dbReference type="InterPro" id="IPR010496">
    <property type="entry name" value="AL/BT2_dom"/>
</dbReference>
<reference evidence="2" key="1">
    <citation type="journal article" date="2015" name="Nature">
        <title>Complex archaea that bridge the gap between prokaryotes and eukaryotes.</title>
        <authorList>
            <person name="Spang A."/>
            <person name="Saw J.H."/>
            <person name="Jorgensen S.L."/>
            <person name="Zaremba-Niedzwiedzka K."/>
            <person name="Martijn J."/>
            <person name="Lind A.E."/>
            <person name="van Eijk R."/>
            <person name="Schleper C."/>
            <person name="Guy L."/>
            <person name="Ettema T.J."/>
        </authorList>
    </citation>
    <scope>NUCLEOTIDE SEQUENCE</scope>
</reference>
<comment type="caution">
    <text evidence="2">The sequence shown here is derived from an EMBL/GenBank/DDBJ whole genome shotgun (WGS) entry which is preliminary data.</text>
</comment>
<dbReference type="Gene3D" id="2.60.120.560">
    <property type="entry name" value="Exo-inulinase, domain 1"/>
    <property type="match status" value="1"/>
</dbReference>
<dbReference type="EMBL" id="LAZR01035708">
    <property type="protein sequence ID" value="KKL26786.1"/>
    <property type="molecule type" value="Genomic_DNA"/>
</dbReference>
<dbReference type="GO" id="GO:0016787">
    <property type="term" value="F:hydrolase activity"/>
    <property type="evidence" value="ECO:0007669"/>
    <property type="project" value="InterPro"/>
</dbReference>
<accession>A0A0F9EAB7</accession>
<dbReference type="Pfam" id="PF06439">
    <property type="entry name" value="3keto-disac_hyd"/>
    <property type="match status" value="1"/>
</dbReference>
<organism evidence="2">
    <name type="scientific">marine sediment metagenome</name>
    <dbReference type="NCBI Taxonomy" id="412755"/>
    <lineage>
        <taxon>unclassified sequences</taxon>
        <taxon>metagenomes</taxon>
        <taxon>ecological metagenomes</taxon>
    </lineage>
</organism>